<dbReference type="PRINTS" id="PR00039">
    <property type="entry name" value="HTHLYSR"/>
</dbReference>
<dbReference type="RefSeq" id="WP_022037119.1">
    <property type="nucleotide sequence ID" value="NZ_BAABXV010000001.1"/>
</dbReference>
<dbReference type="EMBL" id="JAPRBD010000012">
    <property type="protein sequence ID" value="MCZ0690308.1"/>
    <property type="molecule type" value="Genomic_DNA"/>
</dbReference>
<gene>
    <name evidence="6" type="ORF">OZZ16_10370</name>
</gene>
<dbReference type="InterPro" id="IPR050950">
    <property type="entry name" value="HTH-type_LysR_regulators"/>
</dbReference>
<dbReference type="CDD" id="cd05466">
    <property type="entry name" value="PBP2_LTTR_substrate"/>
    <property type="match status" value="1"/>
</dbReference>
<sequence>MRSKDCCFDDFEQNHSKKKIFDILENKKEMGKLPMKIIQLEYFCAVCRYHSITQAAQKLYVTQPAISNAIRELEKEFSVSLFSRTKNHIVLTKEGEAFYQKASVLLDNIHETTSKLYDLGKQVAPIRIGIPPLLSTVFFPDMLTGFYKKYPDTPVELFEYGSVRAANLVLEDTLDLALVNLNFYETNKLNSCQLLSDQLVFCVSRDHPLVKEKSVSIEMLKDEPLIMYNTDSVQNQALLSIFDSIKVKPHVILNASQLYTIQAFVQKNLGGAILYSSLLKNMHGIKGIPITPTITQEIGLVWQKGRYLNSSTEKFITFTKDFMQL</sequence>
<dbReference type="Pfam" id="PF00126">
    <property type="entry name" value="HTH_1"/>
    <property type="match status" value="1"/>
</dbReference>
<keyword evidence="3" id="KW-0238">DNA-binding</keyword>
<feature type="domain" description="HTH lysR-type" evidence="5">
    <location>
        <begin position="35"/>
        <end position="92"/>
    </location>
</feature>
<dbReference type="PROSITE" id="PS50931">
    <property type="entry name" value="HTH_LYSR"/>
    <property type="match status" value="1"/>
</dbReference>
<comment type="caution">
    <text evidence="6">The sequence shown here is derived from an EMBL/GenBank/DDBJ whole genome shotgun (WGS) entry which is preliminary data.</text>
</comment>
<proteinExistence type="inferred from homology"/>
<protein>
    <submittedName>
        <fullName evidence="6">LysR family transcriptional regulator</fullName>
    </submittedName>
</protein>
<dbReference type="Pfam" id="PF03466">
    <property type="entry name" value="LysR_substrate"/>
    <property type="match status" value="1"/>
</dbReference>
<dbReference type="GO" id="GO:0003677">
    <property type="term" value="F:DNA binding"/>
    <property type="evidence" value="ECO:0007669"/>
    <property type="project" value="UniProtKB-KW"/>
</dbReference>
<dbReference type="Gene3D" id="1.10.10.10">
    <property type="entry name" value="Winged helix-like DNA-binding domain superfamily/Winged helix DNA-binding domain"/>
    <property type="match status" value="1"/>
</dbReference>
<evidence type="ECO:0000256" key="1">
    <source>
        <dbReference type="ARBA" id="ARBA00009437"/>
    </source>
</evidence>
<dbReference type="SUPFAM" id="SSF46785">
    <property type="entry name" value="Winged helix' DNA-binding domain"/>
    <property type="match status" value="1"/>
</dbReference>
<dbReference type="InterPro" id="IPR036390">
    <property type="entry name" value="WH_DNA-bd_sf"/>
</dbReference>
<evidence type="ECO:0000259" key="5">
    <source>
        <dbReference type="PROSITE" id="PS50931"/>
    </source>
</evidence>
<evidence type="ECO:0000256" key="3">
    <source>
        <dbReference type="ARBA" id="ARBA00023125"/>
    </source>
</evidence>
<dbReference type="SUPFAM" id="SSF53850">
    <property type="entry name" value="Periplasmic binding protein-like II"/>
    <property type="match status" value="1"/>
</dbReference>
<organism evidence="6 7">
    <name type="scientific">Mediterraneibacter gnavus</name>
    <name type="common">Ruminococcus gnavus</name>
    <dbReference type="NCBI Taxonomy" id="33038"/>
    <lineage>
        <taxon>Bacteria</taxon>
        <taxon>Bacillati</taxon>
        <taxon>Bacillota</taxon>
        <taxon>Clostridia</taxon>
        <taxon>Lachnospirales</taxon>
        <taxon>Lachnospiraceae</taxon>
        <taxon>Mediterraneibacter</taxon>
    </lineage>
</organism>
<dbReference type="Gene3D" id="3.40.190.290">
    <property type="match status" value="1"/>
</dbReference>
<evidence type="ECO:0000256" key="2">
    <source>
        <dbReference type="ARBA" id="ARBA00023015"/>
    </source>
</evidence>
<accession>A0AAJ1LK95</accession>
<name>A0AAJ1LK95_MEDGN</name>
<dbReference type="PANTHER" id="PTHR30419:SF8">
    <property type="entry name" value="NITROGEN ASSIMILATION TRANSCRIPTIONAL ACTIVATOR-RELATED"/>
    <property type="match status" value="1"/>
</dbReference>
<evidence type="ECO:0000313" key="6">
    <source>
        <dbReference type="EMBL" id="MCZ0690308.1"/>
    </source>
</evidence>
<evidence type="ECO:0000313" key="7">
    <source>
        <dbReference type="Proteomes" id="UP001076974"/>
    </source>
</evidence>
<dbReference type="GO" id="GO:0005829">
    <property type="term" value="C:cytosol"/>
    <property type="evidence" value="ECO:0007669"/>
    <property type="project" value="TreeGrafter"/>
</dbReference>
<dbReference type="PANTHER" id="PTHR30419">
    <property type="entry name" value="HTH-TYPE TRANSCRIPTIONAL REGULATOR YBHD"/>
    <property type="match status" value="1"/>
</dbReference>
<keyword evidence="4" id="KW-0804">Transcription</keyword>
<reference evidence="6" key="1">
    <citation type="submission" date="2022-11" db="EMBL/GenBank/DDBJ databases">
        <title>Temperate bacteriophages infecting mucin-degrading bacterium Ruminococcus gnavus from the human gut.</title>
        <authorList>
            <person name="Buttimer C."/>
        </authorList>
    </citation>
    <scope>NUCLEOTIDE SEQUENCE</scope>
    <source>
        <strain evidence="6">CCUG 52279</strain>
    </source>
</reference>
<dbReference type="InterPro" id="IPR036388">
    <property type="entry name" value="WH-like_DNA-bd_sf"/>
</dbReference>
<keyword evidence="2" id="KW-0805">Transcription regulation</keyword>
<dbReference type="Proteomes" id="UP001076974">
    <property type="component" value="Unassembled WGS sequence"/>
</dbReference>
<comment type="similarity">
    <text evidence="1">Belongs to the LysR transcriptional regulatory family.</text>
</comment>
<dbReference type="AlphaFoldDB" id="A0AAJ1LK95"/>
<dbReference type="InterPro" id="IPR005119">
    <property type="entry name" value="LysR_subst-bd"/>
</dbReference>
<evidence type="ECO:0000256" key="4">
    <source>
        <dbReference type="ARBA" id="ARBA00023163"/>
    </source>
</evidence>
<dbReference type="GO" id="GO:0003700">
    <property type="term" value="F:DNA-binding transcription factor activity"/>
    <property type="evidence" value="ECO:0007669"/>
    <property type="project" value="InterPro"/>
</dbReference>
<dbReference type="FunFam" id="1.10.10.10:FF:000001">
    <property type="entry name" value="LysR family transcriptional regulator"/>
    <property type="match status" value="1"/>
</dbReference>
<dbReference type="InterPro" id="IPR000847">
    <property type="entry name" value="LysR_HTH_N"/>
</dbReference>